<dbReference type="InterPro" id="IPR051912">
    <property type="entry name" value="Alkylbase_DNA_Glycosylase/TA"/>
</dbReference>
<dbReference type="GO" id="GO:0006307">
    <property type="term" value="P:DNA alkylation repair"/>
    <property type="evidence" value="ECO:0007669"/>
    <property type="project" value="TreeGrafter"/>
</dbReference>
<evidence type="ECO:0000313" key="7">
    <source>
        <dbReference type="Proteomes" id="UP000184048"/>
    </source>
</evidence>
<gene>
    <name evidence="6" type="ORF">SAMN02745131_02052</name>
</gene>
<dbReference type="GO" id="GO:0043916">
    <property type="term" value="F:DNA-7-methylguanine glycosylase activity"/>
    <property type="evidence" value="ECO:0007669"/>
    <property type="project" value="TreeGrafter"/>
</dbReference>
<dbReference type="PANTHER" id="PTHR43003">
    <property type="entry name" value="DNA-3-METHYLADENINE GLYCOSYLASE"/>
    <property type="match status" value="1"/>
</dbReference>
<dbReference type="EC" id="3.2.2.21" evidence="2"/>
<dbReference type="GO" id="GO:0032993">
    <property type="term" value="C:protein-DNA complex"/>
    <property type="evidence" value="ECO:0007669"/>
    <property type="project" value="TreeGrafter"/>
</dbReference>
<evidence type="ECO:0000256" key="3">
    <source>
        <dbReference type="ARBA" id="ARBA00022763"/>
    </source>
</evidence>
<feature type="domain" description="HhH-GPD" evidence="5">
    <location>
        <begin position="51"/>
        <end position="202"/>
    </location>
</feature>
<dbReference type="GO" id="GO:0032131">
    <property type="term" value="F:alkylated DNA binding"/>
    <property type="evidence" value="ECO:0007669"/>
    <property type="project" value="TreeGrafter"/>
</dbReference>
<reference evidence="6 7" key="1">
    <citation type="submission" date="2016-11" db="EMBL/GenBank/DDBJ databases">
        <authorList>
            <person name="Jaros S."/>
            <person name="Januszkiewicz K."/>
            <person name="Wedrychowicz H."/>
        </authorList>
    </citation>
    <scope>NUCLEOTIDE SEQUENCE [LARGE SCALE GENOMIC DNA]</scope>
    <source>
        <strain evidence="6 7">DSM 18119</strain>
    </source>
</reference>
<dbReference type="GO" id="GO:0005737">
    <property type="term" value="C:cytoplasm"/>
    <property type="evidence" value="ECO:0007669"/>
    <property type="project" value="TreeGrafter"/>
</dbReference>
<evidence type="ECO:0000256" key="1">
    <source>
        <dbReference type="ARBA" id="ARBA00000086"/>
    </source>
</evidence>
<dbReference type="OrthoDB" id="9785929at2"/>
<dbReference type="GO" id="GO:0006285">
    <property type="term" value="P:base-excision repair, AP site formation"/>
    <property type="evidence" value="ECO:0007669"/>
    <property type="project" value="TreeGrafter"/>
</dbReference>
<evidence type="ECO:0000313" key="6">
    <source>
        <dbReference type="EMBL" id="SHF20799.1"/>
    </source>
</evidence>
<dbReference type="AlphaFoldDB" id="A0A1M4ZRY2"/>
<evidence type="ECO:0000256" key="2">
    <source>
        <dbReference type="ARBA" id="ARBA00012000"/>
    </source>
</evidence>
<dbReference type="GO" id="GO:0008725">
    <property type="term" value="F:DNA-3-methyladenine glycosylase activity"/>
    <property type="evidence" value="ECO:0007669"/>
    <property type="project" value="TreeGrafter"/>
</dbReference>
<dbReference type="Gene3D" id="1.10.1670.40">
    <property type="match status" value="1"/>
</dbReference>
<comment type="catalytic activity">
    <reaction evidence="1">
        <text>Hydrolysis of alkylated DNA, releasing 3-methyladenine, 3-methylguanine, 7-methylguanine and 7-methyladenine.</text>
        <dbReference type="EC" id="3.2.2.21"/>
    </reaction>
</comment>
<dbReference type="InterPro" id="IPR011257">
    <property type="entry name" value="DNA_glycosylase"/>
</dbReference>
<proteinExistence type="predicted"/>
<evidence type="ECO:0000259" key="5">
    <source>
        <dbReference type="SMART" id="SM00478"/>
    </source>
</evidence>
<name>A0A1M4ZRY2_9BACT</name>
<dbReference type="RefSeq" id="WP_072835240.1">
    <property type="nucleotide sequence ID" value="NZ_FQUU01000007.1"/>
</dbReference>
<dbReference type="SMART" id="SM00478">
    <property type="entry name" value="ENDO3c"/>
    <property type="match status" value="1"/>
</dbReference>
<dbReference type="EMBL" id="FQUU01000007">
    <property type="protein sequence ID" value="SHF20799.1"/>
    <property type="molecule type" value="Genomic_DNA"/>
</dbReference>
<accession>A0A1M4ZRY2</accession>
<dbReference type="SUPFAM" id="SSF48150">
    <property type="entry name" value="DNA-glycosylase"/>
    <property type="match status" value="1"/>
</dbReference>
<sequence>MIERFSEATLPGLYTTITQKDDHLHMIVNEYGHPPLWIRPNNFETLVLTILEQQVSLASAYAAYKKLKERIGTITPIALLQLSDEELRNCYLSRQKIVYTRELAKALNNNSISLRKLHHQPDDVVRQELKNLKGIGDWTVDIYLLHALRRTDIFPVGDRALLNAIKMVKGIDKLSKEEALEMAAPWRPYRSIATMLFWHYYIKKKNIKILH</sequence>
<organism evidence="6 7">
    <name type="scientific">Flavisolibacter ginsengisoli DSM 18119</name>
    <dbReference type="NCBI Taxonomy" id="1121884"/>
    <lineage>
        <taxon>Bacteria</taxon>
        <taxon>Pseudomonadati</taxon>
        <taxon>Bacteroidota</taxon>
        <taxon>Chitinophagia</taxon>
        <taxon>Chitinophagales</taxon>
        <taxon>Chitinophagaceae</taxon>
        <taxon>Flavisolibacter</taxon>
    </lineage>
</organism>
<dbReference type="CDD" id="cd00056">
    <property type="entry name" value="ENDO3c"/>
    <property type="match status" value="1"/>
</dbReference>
<keyword evidence="4" id="KW-0234">DNA repair</keyword>
<dbReference type="STRING" id="1121884.SAMN02745131_02052"/>
<protein>
    <recommendedName>
        <fullName evidence="2">DNA-3-methyladenine glycosylase II</fullName>
        <ecNumber evidence="2">3.2.2.21</ecNumber>
    </recommendedName>
</protein>
<dbReference type="Proteomes" id="UP000184048">
    <property type="component" value="Unassembled WGS sequence"/>
</dbReference>
<dbReference type="Gene3D" id="1.10.340.30">
    <property type="entry name" value="Hypothetical protein, domain 2"/>
    <property type="match status" value="1"/>
</dbReference>
<keyword evidence="3" id="KW-0227">DNA damage</keyword>
<evidence type="ECO:0000256" key="4">
    <source>
        <dbReference type="ARBA" id="ARBA00023204"/>
    </source>
</evidence>
<dbReference type="InterPro" id="IPR003265">
    <property type="entry name" value="HhH-GPD_domain"/>
</dbReference>
<dbReference type="Pfam" id="PF00730">
    <property type="entry name" value="HhH-GPD"/>
    <property type="match status" value="1"/>
</dbReference>
<keyword evidence="7" id="KW-1185">Reference proteome</keyword>
<dbReference type="PANTHER" id="PTHR43003:SF5">
    <property type="entry name" value="DNA-3-METHYLADENINE GLYCOSYLASE"/>
    <property type="match status" value="1"/>
</dbReference>